<feature type="binding site" evidence="5">
    <location>
        <position position="148"/>
    </location>
    <ligand>
        <name>N(2)-acetyl-L-ornithine</name>
        <dbReference type="ChEBI" id="CHEBI:57805"/>
    </ligand>
</feature>
<dbReference type="InterPro" id="IPR015424">
    <property type="entry name" value="PyrdxlP-dep_Trfase"/>
</dbReference>
<dbReference type="NCBIfam" id="TIGR00707">
    <property type="entry name" value="argD"/>
    <property type="match status" value="1"/>
</dbReference>
<evidence type="ECO:0000313" key="7">
    <source>
        <dbReference type="Proteomes" id="UP000544110"/>
    </source>
</evidence>
<comment type="miscellaneous">
    <text evidence="5">May also have succinyldiaminopimelate aminotransferase activity, thus carrying out the corresponding step in lysine biosynthesis.</text>
</comment>
<protein>
    <recommendedName>
        <fullName evidence="5">Acetylornithine aminotransferase</fullName>
        <shortName evidence="5">ACOAT</shortName>
        <ecNumber evidence="5">2.6.1.11</ecNumber>
    </recommendedName>
</protein>
<evidence type="ECO:0000256" key="2">
    <source>
        <dbReference type="ARBA" id="ARBA00022605"/>
    </source>
</evidence>
<evidence type="ECO:0000256" key="4">
    <source>
        <dbReference type="ARBA" id="ARBA00022898"/>
    </source>
</evidence>
<keyword evidence="7" id="KW-1185">Reference proteome</keyword>
<dbReference type="PANTHER" id="PTHR11986">
    <property type="entry name" value="AMINOTRANSFERASE CLASS III"/>
    <property type="match status" value="1"/>
</dbReference>
<dbReference type="InterPro" id="IPR015422">
    <property type="entry name" value="PyrdxlP-dep_Trfase_small"/>
</dbReference>
<keyword evidence="3 5" id="KW-0808">Transferase</keyword>
<dbReference type="HAMAP" id="MF_01107">
    <property type="entry name" value="ArgD_aminotrans_3"/>
    <property type="match status" value="1"/>
</dbReference>
<keyword evidence="1 5" id="KW-0032">Aminotransferase</keyword>
<dbReference type="Gene3D" id="3.90.1150.10">
    <property type="entry name" value="Aspartate Aminotransferase, domain 1"/>
    <property type="match status" value="1"/>
</dbReference>
<dbReference type="RefSeq" id="WP_343049302.1">
    <property type="nucleotide sequence ID" value="NZ_JACCAC010000001.1"/>
</dbReference>
<dbReference type="GO" id="GO:0005737">
    <property type="term" value="C:cytoplasm"/>
    <property type="evidence" value="ECO:0007669"/>
    <property type="project" value="UniProtKB-SubCell"/>
</dbReference>
<feature type="binding site" evidence="5">
    <location>
        <position position="287"/>
    </location>
    <ligand>
        <name>N(2)-acetyl-L-ornithine</name>
        <dbReference type="ChEBI" id="CHEBI:57805"/>
    </ligand>
</feature>
<dbReference type="SUPFAM" id="SSF53383">
    <property type="entry name" value="PLP-dependent transferases"/>
    <property type="match status" value="1"/>
</dbReference>
<dbReference type="InterPro" id="IPR015421">
    <property type="entry name" value="PyrdxlP-dep_Trfase_major"/>
</dbReference>
<dbReference type="GO" id="GO:0030170">
    <property type="term" value="F:pyridoxal phosphate binding"/>
    <property type="evidence" value="ECO:0007669"/>
    <property type="project" value="InterPro"/>
</dbReference>
<proteinExistence type="inferred from homology"/>
<dbReference type="InterPro" id="IPR005814">
    <property type="entry name" value="Aminotrans_3"/>
</dbReference>
<sequence>MSAPGSPTGATGEWTQRYTGAVMNTFGPPKLVLERGEGAHVWDADGKEYVDLLGGIAVNTLGHAHPALVEAVTHQLRTLGHTSNFFATRPQVELAERLLALLGGDGGPADGRVFFANSGAEANEAAFKLTRRTGRTHVVAMEGAFHGRTMGSLALTSKEAYRAPFEPLPGGVTFVPYGDAEALAAAVTDATAAVLLEPLQGEAGVVDPGHAFLRACREVTRRHGALLWVDEVQTGVGRTGAWFAHTASGVVPDVVTLAKGLAGGIPIGACVALGEAAHLLEPGNHGTTFGGNPVACAAALAVIDTVERDGLMAHAVALGERLRSGLAADPRVTEVRGVGVLIGLDLAVPRAAEVVAAAQDAGWIVNATGPDRIRLAPPLVLSTDDAEAFLAAWPGILDAAWVTT</sequence>
<evidence type="ECO:0000256" key="5">
    <source>
        <dbReference type="HAMAP-Rule" id="MF_01107"/>
    </source>
</evidence>
<comment type="subcellular location">
    <subcellularLocation>
        <location evidence="5">Cytoplasm</location>
    </subcellularLocation>
</comment>
<dbReference type="PIRSF" id="PIRSF000521">
    <property type="entry name" value="Transaminase_4ab_Lys_Orn"/>
    <property type="match status" value="1"/>
</dbReference>
<dbReference type="InterPro" id="IPR004636">
    <property type="entry name" value="AcOrn/SuccOrn_fam"/>
</dbReference>
<dbReference type="InterPro" id="IPR049704">
    <property type="entry name" value="Aminotrans_3_PPA_site"/>
</dbReference>
<dbReference type="EMBL" id="JACCAC010000001">
    <property type="protein sequence ID" value="NYG56022.1"/>
    <property type="molecule type" value="Genomic_DNA"/>
</dbReference>
<evidence type="ECO:0000313" key="6">
    <source>
        <dbReference type="EMBL" id="NYG56022.1"/>
    </source>
</evidence>
<dbReference type="Pfam" id="PF00202">
    <property type="entry name" value="Aminotran_3"/>
    <property type="match status" value="1"/>
</dbReference>
<dbReference type="EC" id="2.6.1.11" evidence="5"/>
<dbReference type="UniPathway" id="UPA00068">
    <property type="reaction ID" value="UER00109"/>
</dbReference>
<dbReference type="GO" id="GO:0003992">
    <property type="term" value="F:N2-acetyl-L-ornithine:2-oxoglutarate 5-aminotransferase activity"/>
    <property type="evidence" value="ECO:0007669"/>
    <property type="project" value="UniProtKB-UniRule"/>
</dbReference>
<keyword evidence="4 5" id="KW-0663">Pyridoxal phosphate</keyword>
<dbReference type="FunFam" id="3.40.640.10:FF:000004">
    <property type="entry name" value="Acetylornithine aminotransferase"/>
    <property type="match status" value="1"/>
</dbReference>
<dbReference type="GO" id="GO:0042802">
    <property type="term" value="F:identical protein binding"/>
    <property type="evidence" value="ECO:0007669"/>
    <property type="project" value="TreeGrafter"/>
</dbReference>
<evidence type="ECO:0000256" key="1">
    <source>
        <dbReference type="ARBA" id="ARBA00022576"/>
    </source>
</evidence>
<dbReference type="InterPro" id="IPR050103">
    <property type="entry name" value="Class-III_PLP-dep_AT"/>
</dbReference>
<keyword evidence="2 5" id="KW-0028">Amino-acid biosynthesis</keyword>
<dbReference type="PROSITE" id="PS00600">
    <property type="entry name" value="AA_TRANSFER_CLASS_3"/>
    <property type="match status" value="1"/>
</dbReference>
<reference evidence="6 7" key="1">
    <citation type="submission" date="2020-07" db="EMBL/GenBank/DDBJ databases">
        <title>Sequencing the genomes of 1000 actinobacteria strains.</title>
        <authorList>
            <person name="Klenk H.-P."/>
        </authorList>
    </citation>
    <scope>NUCLEOTIDE SEQUENCE [LARGE SCALE GENOMIC DNA]</scope>
    <source>
        <strain evidence="6 7">DSM 24552</strain>
    </source>
</reference>
<comment type="cofactor">
    <cofactor evidence="5">
        <name>pyridoxal 5'-phosphate</name>
        <dbReference type="ChEBI" id="CHEBI:597326"/>
    </cofactor>
    <text evidence="5">Binds 1 pyridoxal phosphate per subunit.</text>
</comment>
<organism evidence="6 7">
    <name type="scientific">Nocardioides perillae</name>
    <dbReference type="NCBI Taxonomy" id="1119534"/>
    <lineage>
        <taxon>Bacteria</taxon>
        <taxon>Bacillati</taxon>
        <taxon>Actinomycetota</taxon>
        <taxon>Actinomycetes</taxon>
        <taxon>Propionibacteriales</taxon>
        <taxon>Nocardioidaceae</taxon>
        <taxon>Nocardioides</taxon>
    </lineage>
</organism>
<feature type="binding site" evidence="5">
    <location>
        <begin position="230"/>
        <end position="233"/>
    </location>
    <ligand>
        <name>pyridoxal 5'-phosphate</name>
        <dbReference type="ChEBI" id="CHEBI:597326"/>
    </ligand>
</feature>
<feature type="modified residue" description="N6-(pyridoxal phosphate)lysine" evidence="5">
    <location>
        <position position="259"/>
    </location>
</feature>
<dbReference type="AlphaFoldDB" id="A0A7Y9UME5"/>
<name>A0A7Y9UME5_9ACTN</name>
<feature type="binding site" evidence="5">
    <location>
        <position position="288"/>
    </location>
    <ligand>
        <name>pyridoxal 5'-phosphate</name>
        <dbReference type="ChEBI" id="CHEBI:597326"/>
    </ligand>
</feature>
<keyword evidence="5" id="KW-0055">Arginine biosynthesis</keyword>
<dbReference type="NCBIfam" id="NF002874">
    <property type="entry name" value="PRK03244.1"/>
    <property type="match status" value="1"/>
</dbReference>
<dbReference type="Proteomes" id="UP000544110">
    <property type="component" value="Unassembled WGS sequence"/>
</dbReference>
<comment type="subunit">
    <text evidence="5">Homodimer.</text>
</comment>
<comment type="catalytic activity">
    <reaction evidence="5">
        <text>N(2)-acetyl-L-ornithine + 2-oxoglutarate = N-acetyl-L-glutamate 5-semialdehyde + L-glutamate</text>
        <dbReference type="Rhea" id="RHEA:18049"/>
        <dbReference type="ChEBI" id="CHEBI:16810"/>
        <dbReference type="ChEBI" id="CHEBI:29123"/>
        <dbReference type="ChEBI" id="CHEBI:29985"/>
        <dbReference type="ChEBI" id="CHEBI:57805"/>
        <dbReference type="EC" id="2.6.1.11"/>
    </reaction>
</comment>
<keyword evidence="5" id="KW-0963">Cytoplasm</keyword>
<dbReference type="GO" id="GO:0006526">
    <property type="term" value="P:L-arginine biosynthetic process"/>
    <property type="evidence" value="ECO:0007669"/>
    <property type="project" value="UniProtKB-UniRule"/>
</dbReference>
<comment type="pathway">
    <text evidence="5">Amino-acid biosynthesis; L-arginine biosynthesis; N(2)-acetyl-L-ornithine from L-glutamate: step 4/4.</text>
</comment>
<dbReference type="Gene3D" id="3.40.640.10">
    <property type="entry name" value="Type I PLP-dependent aspartate aminotransferase-like (Major domain)"/>
    <property type="match status" value="1"/>
</dbReference>
<evidence type="ECO:0000256" key="3">
    <source>
        <dbReference type="ARBA" id="ARBA00022679"/>
    </source>
</evidence>
<comment type="caution">
    <text evidence="6">The sequence shown here is derived from an EMBL/GenBank/DDBJ whole genome shotgun (WGS) entry which is preliminary data.</text>
</comment>
<comment type="similarity">
    <text evidence="5">Belongs to the class-III pyridoxal-phosphate-dependent aminotransferase family. ArgD subfamily.</text>
</comment>
<feature type="binding site" evidence="5">
    <location>
        <position position="145"/>
    </location>
    <ligand>
        <name>pyridoxal 5'-phosphate</name>
        <dbReference type="ChEBI" id="CHEBI:597326"/>
    </ligand>
</feature>
<accession>A0A7Y9UME5</accession>
<dbReference type="PANTHER" id="PTHR11986:SF79">
    <property type="entry name" value="ACETYLORNITHINE AMINOTRANSFERASE, MITOCHONDRIAL"/>
    <property type="match status" value="1"/>
</dbReference>
<feature type="binding site" evidence="5">
    <location>
        <begin position="119"/>
        <end position="120"/>
    </location>
    <ligand>
        <name>pyridoxal 5'-phosphate</name>
        <dbReference type="ChEBI" id="CHEBI:597326"/>
    </ligand>
</feature>
<gene>
    <name evidence="5" type="primary">argD</name>
    <name evidence="6" type="ORF">BJ989_002326</name>
</gene>
<dbReference type="CDD" id="cd00610">
    <property type="entry name" value="OAT_like"/>
    <property type="match status" value="1"/>
</dbReference>